<protein>
    <submittedName>
        <fullName evidence="2">Uncharacterized protein</fullName>
    </submittedName>
</protein>
<evidence type="ECO:0000313" key="1">
    <source>
        <dbReference type="EMBL" id="KAA0050405.1"/>
    </source>
</evidence>
<sequence>MSCYQLDGGRKHPLKITKMSKDLSRFNVDDLLSLPQEIKTIIIDTLLNSGASSSSAPTAIYESAPYCISINFSDKDYYWGPNFIIPMYASGYI</sequence>
<dbReference type="EMBL" id="SSTD01018434">
    <property type="protein sequence ID" value="TYJ97994.1"/>
    <property type="molecule type" value="Genomic_DNA"/>
</dbReference>
<proteinExistence type="predicted"/>
<gene>
    <name evidence="2" type="ORF">E5676_scaffold487G00160</name>
    <name evidence="1" type="ORF">E6C27_scaffold1166G00200</name>
</gene>
<evidence type="ECO:0000313" key="3">
    <source>
        <dbReference type="Proteomes" id="UP000321393"/>
    </source>
</evidence>
<evidence type="ECO:0000313" key="2">
    <source>
        <dbReference type="EMBL" id="TYJ97994.1"/>
    </source>
</evidence>
<evidence type="ECO:0000313" key="4">
    <source>
        <dbReference type="Proteomes" id="UP000321947"/>
    </source>
</evidence>
<dbReference type="EMBL" id="SSTE01011858">
    <property type="protein sequence ID" value="KAA0050405.1"/>
    <property type="molecule type" value="Genomic_DNA"/>
</dbReference>
<name>A0A5D3BFZ2_CUCMM</name>
<dbReference type="Proteomes" id="UP000321393">
    <property type="component" value="Unassembled WGS sequence"/>
</dbReference>
<organism evidence="2 4">
    <name type="scientific">Cucumis melo var. makuwa</name>
    <name type="common">Oriental melon</name>
    <dbReference type="NCBI Taxonomy" id="1194695"/>
    <lineage>
        <taxon>Eukaryota</taxon>
        <taxon>Viridiplantae</taxon>
        <taxon>Streptophyta</taxon>
        <taxon>Embryophyta</taxon>
        <taxon>Tracheophyta</taxon>
        <taxon>Spermatophyta</taxon>
        <taxon>Magnoliopsida</taxon>
        <taxon>eudicotyledons</taxon>
        <taxon>Gunneridae</taxon>
        <taxon>Pentapetalae</taxon>
        <taxon>rosids</taxon>
        <taxon>fabids</taxon>
        <taxon>Cucurbitales</taxon>
        <taxon>Cucurbitaceae</taxon>
        <taxon>Benincaseae</taxon>
        <taxon>Cucumis</taxon>
    </lineage>
</organism>
<comment type="caution">
    <text evidence="2">The sequence shown here is derived from an EMBL/GenBank/DDBJ whole genome shotgun (WGS) entry which is preliminary data.</text>
</comment>
<dbReference type="AlphaFoldDB" id="A0A5D3BFZ2"/>
<dbReference type="Proteomes" id="UP000321947">
    <property type="component" value="Unassembled WGS sequence"/>
</dbReference>
<reference evidence="3 4" key="1">
    <citation type="submission" date="2019-08" db="EMBL/GenBank/DDBJ databases">
        <title>Draft genome sequences of two oriental melons (Cucumis melo L. var makuwa).</title>
        <authorList>
            <person name="Kwon S.-Y."/>
        </authorList>
    </citation>
    <scope>NUCLEOTIDE SEQUENCE [LARGE SCALE GENOMIC DNA]</scope>
    <source>
        <strain evidence="4">cv. Chang Bougi</strain>
        <strain evidence="3">cv. SW 3</strain>
        <tissue evidence="2">Leaf</tissue>
    </source>
</reference>
<accession>A0A5D3BFZ2</accession>